<dbReference type="Gene3D" id="3.40.50.620">
    <property type="entry name" value="HUPs"/>
    <property type="match status" value="1"/>
</dbReference>
<feature type="active site" description="Proton donor" evidence="8">
    <location>
        <position position="33"/>
    </location>
</feature>
<dbReference type="NCBIfam" id="TIGR00125">
    <property type="entry name" value="cyt_tran_rel"/>
    <property type="match status" value="1"/>
</dbReference>
<dbReference type="GO" id="GO:0004592">
    <property type="term" value="F:pantoate-beta-alanine ligase activity"/>
    <property type="evidence" value="ECO:0007669"/>
    <property type="project" value="UniProtKB-UniRule"/>
</dbReference>
<dbReference type="EMBL" id="BMEO01000004">
    <property type="protein sequence ID" value="GGF91820.1"/>
    <property type="molecule type" value="Genomic_DNA"/>
</dbReference>
<dbReference type="GO" id="GO:0015940">
    <property type="term" value="P:pantothenate biosynthetic process"/>
    <property type="evidence" value="ECO:0007669"/>
    <property type="project" value="UniProtKB-UniRule"/>
</dbReference>
<dbReference type="HAMAP" id="MF_00158">
    <property type="entry name" value="PanC"/>
    <property type="match status" value="1"/>
</dbReference>
<dbReference type="Pfam" id="PF02569">
    <property type="entry name" value="Pantoate_ligase"/>
    <property type="match status" value="1"/>
</dbReference>
<evidence type="ECO:0000256" key="7">
    <source>
        <dbReference type="ARBA" id="ARBA00048258"/>
    </source>
</evidence>
<reference evidence="9" key="1">
    <citation type="journal article" date="2014" name="Int. J. Syst. Evol. Microbiol.">
        <title>Complete genome sequence of Corynebacterium casei LMG S-19264T (=DSM 44701T), isolated from a smear-ripened cheese.</title>
        <authorList>
            <consortium name="US DOE Joint Genome Institute (JGI-PGF)"/>
            <person name="Walter F."/>
            <person name="Albersmeier A."/>
            <person name="Kalinowski J."/>
            <person name="Ruckert C."/>
        </authorList>
    </citation>
    <scope>NUCLEOTIDE SEQUENCE</scope>
    <source>
        <strain evidence="9">CGMCC 1.12181</strain>
    </source>
</reference>
<dbReference type="CDD" id="cd00560">
    <property type="entry name" value="PanC"/>
    <property type="match status" value="1"/>
</dbReference>
<protein>
    <recommendedName>
        <fullName evidence="8">Pantothenate synthetase</fullName>
        <shortName evidence="8">PS</shortName>
        <ecNumber evidence="8">6.3.2.1</ecNumber>
    </recommendedName>
    <alternativeName>
        <fullName evidence="8">Pantoate--beta-alanine ligase</fullName>
    </alternativeName>
    <alternativeName>
        <fullName evidence="8">Pantoate-activating enzyme</fullName>
    </alternativeName>
</protein>
<feature type="binding site" evidence="8">
    <location>
        <begin position="180"/>
        <end position="183"/>
    </location>
    <ligand>
        <name>ATP</name>
        <dbReference type="ChEBI" id="CHEBI:30616"/>
    </ligand>
</feature>
<organism evidence="9 10">
    <name type="scientific">Marinicella pacifica</name>
    <dbReference type="NCBI Taxonomy" id="1171543"/>
    <lineage>
        <taxon>Bacteria</taxon>
        <taxon>Pseudomonadati</taxon>
        <taxon>Pseudomonadota</taxon>
        <taxon>Gammaproteobacteria</taxon>
        <taxon>Lysobacterales</taxon>
        <taxon>Marinicellaceae</taxon>
        <taxon>Marinicella</taxon>
    </lineage>
</organism>
<gene>
    <name evidence="8 9" type="primary">panC</name>
    <name evidence="9" type="ORF">GCM10011365_11300</name>
</gene>
<accession>A0A917CM63</accession>
<keyword evidence="4 8" id="KW-0566">Pantothenate biosynthesis</keyword>
<evidence type="ECO:0000256" key="5">
    <source>
        <dbReference type="ARBA" id="ARBA00022741"/>
    </source>
</evidence>
<dbReference type="InterPro" id="IPR042176">
    <property type="entry name" value="Pantoate_ligase_C"/>
</dbReference>
<evidence type="ECO:0000313" key="10">
    <source>
        <dbReference type="Proteomes" id="UP000605253"/>
    </source>
</evidence>
<evidence type="ECO:0000256" key="3">
    <source>
        <dbReference type="ARBA" id="ARBA00022598"/>
    </source>
</evidence>
<dbReference type="GO" id="GO:0005829">
    <property type="term" value="C:cytosol"/>
    <property type="evidence" value="ECO:0007669"/>
    <property type="project" value="TreeGrafter"/>
</dbReference>
<evidence type="ECO:0000256" key="1">
    <source>
        <dbReference type="ARBA" id="ARBA00004990"/>
    </source>
</evidence>
<keyword evidence="6 8" id="KW-0067">ATP-binding</keyword>
<dbReference type="SUPFAM" id="SSF52374">
    <property type="entry name" value="Nucleotidylyl transferase"/>
    <property type="match status" value="1"/>
</dbReference>
<feature type="binding site" evidence="8">
    <location>
        <begin position="143"/>
        <end position="146"/>
    </location>
    <ligand>
        <name>ATP</name>
        <dbReference type="ChEBI" id="CHEBI:30616"/>
    </ligand>
</feature>
<keyword evidence="8" id="KW-0963">Cytoplasm</keyword>
<comment type="function">
    <text evidence="8">Catalyzes the condensation of pantoate with beta-alanine in an ATP-dependent reaction via a pantoyl-adenylate intermediate.</text>
</comment>
<evidence type="ECO:0000256" key="4">
    <source>
        <dbReference type="ARBA" id="ARBA00022655"/>
    </source>
</evidence>
<dbReference type="EC" id="6.3.2.1" evidence="8"/>
<proteinExistence type="inferred from homology"/>
<dbReference type="Gene3D" id="3.30.1300.10">
    <property type="entry name" value="Pantoate-beta-alanine ligase, C-terminal domain"/>
    <property type="match status" value="1"/>
</dbReference>
<reference evidence="9" key="2">
    <citation type="submission" date="2020-09" db="EMBL/GenBank/DDBJ databases">
        <authorList>
            <person name="Sun Q."/>
            <person name="Zhou Y."/>
        </authorList>
    </citation>
    <scope>NUCLEOTIDE SEQUENCE</scope>
    <source>
        <strain evidence="9">CGMCC 1.12181</strain>
    </source>
</reference>
<feature type="binding site" evidence="8">
    <location>
        <position position="172"/>
    </location>
    <ligand>
        <name>ATP</name>
        <dbReference type="ChEBI" id="CHEBI:30616"/>
    </ligand>
</feature>
<feature type="binding site" evidence="8">
    <location>
        <position position="57"/>
    </location>
    <ligand>
        <name>beta-alanine</name>
        <dbReference type="ChEBI" id="CHEBI:57966"/>
    </ligand>
</feature>
<comment type="subcellular location">
    <subcellularLocation>
        <location evidence="8">Cytoplasm</location>
    </subcellularLocation>
</comment>
<feature type="binding site" evidence="8">
    <location>
        <begin position="26"/>
        <end position="33"/>
    </location>
    <ligand>
        <name>ATP</name>
        <dbReference type="ChEBI" id="CHEBI:30616"/>
    </ligand>
</feature>
<keyword evidence="3 8" id="KW-0436">Ligase</keyword>
<dbReference type="InterPro" id="IPR004821">
    <property type="entry name" value="Cyt_trans-like"/>
</dbReference>
<comment type="pathway">
    <text evidence="1 8">Cofactor biosynthesis; (R)-pantothenate biosynthesis; (R)-pantothenate from (R)-pantoate and beta-alanine: step 1/1.</text>
</comment>
<evidence type="ECO:0000313" key="9">
    <source>
        <dbReference type="EMBL" id="GGF91820.1"/>
    </source>
</evidence>
<comment type="similarity">
    <text evidence="2 8">Belongs to the pantothenate synthetase family.</text>
</comment>
<keyword evidence="10" id="KW-1185">Reference proteome</keyword>
<dbReference type="PANTHER" id="PTHR21299">
    <property type="entry name" value="CYTIDYLATE KINASE/PANTOATE-BETA-ALANINE LIGASE"/>
    <property type="match status" value="1"/>
</dbReference>
<dbReference type="AlphaFoldDB" id="A0A917CM63"/>
<evidence type="ECO:0000256" key="8">
    <source>
        <dbReference type="HAMAP-Rule" id="MF_00158"/>
    </source>
</evidence>
<dbReference type="GO" id="GO:0005524">
    <property type="term" value="F:ATP binding"/>
    <property type="evidence" value="ECO:0007669"/>
    <property type="project" value="UniProtKB-KW"/>
</dbReference>
<dbReference type="PANTHER" id="PTHR21299:SF1">
    <property type="entry name" value="PANTOATE--BETA-ALANINE LIGASE"/>
    <property type="match status" value="1"/>
</dbReference>
<dbReference type="NCBIfam" id="TIGR00018">
    <property type="entry name" value="panC"/>
    <property type="match status" value="1"/>
</dbReference>
<feature type="binding site" evidence="8">
    <location>
        <position position="57"/>
    </location>
    <ligand>
        <name>(R)-pantoate</name>
        <dbReference type="ChEBI" id="CHEBI:15980"/>
    </ligand>
</feature>
<feature type="binding site" evidence="8">
    <location>
        <position position="149"/>
    </location>
    <ligand>
        <name>(R)-pantoate</name>
        <dbReference type="ChEBI" id="CHEBI:15980"/>
    </ligand>
</feature>
<comment type="caution">
    <text evidence="9">The sequence shown here is derived from an EMBL/GenBank/DDBJ whole genome shotgun (WGS) entry which is preliminary data.</text>
</comment>
<dbReference type="InterPro" id="IPR003721">
    <property type="entry name" value="Pantoate_ligase"/>
</dbReference>
<dbReference type="Proteomes" id="UP000605253">
    <property type="component" value="Unassembled WGS sequence"/>
</dbReference>
<evidence type="ECO:0000256" key="2">
    <source>
        <dbReference type="ARBA" id="ARBA00009256"/>
    </source>
</evidence>
<comment type="catalytic activity">
    <reaction evidence="7 8">
        <text>(R)-pantoate + beta-alanine + ATP = (R)-pantothenate + AMP + diphosphate + H(+)</text>
        <dbReference type="Rhea" id="RHEA:10912"/>
        <dbReference type="ChEBI" id="CHEBI:15378"/>
        <dbReference type="ChEBI" id="CHEBI:15980"/>
        <dbReference type="ChEBI" id="CHEBI:29032"/>
        <dbReference type="ChEBI" id="CHEBI:30616"/>
        <dbReference type="ChEBI" id="CHEBI:33019"/>
        <dbReference type="ChEBI" id="CHEBI:57966"/>
        <dbReference type="ChEBI" id="CHEBI:456215"/>
        <dbReference type="EC" id="6.3.2.1"/>
    </reaction>
</comment>
<comment type="miscellaneous">
    <text evidence="8">The reaction proceeds by a bi uni uni bi ping pong mechanism.</text>
</comment>
<comment type="subunit">
    <text evidence="8">Homodimer.</text>
</comment>
<dbReference type="RefSeq" id="WP_188364735.1">
    <property type="nucleotide sequence ID" value="NZ_BAABJF010000015.1"/>
</dbReference>
<evidence type="ECO:0000256" key="6">
    <source>
        <dbReference type="ARBA" id="ARBA00022840"/>
    </source>
</evidence>
<keyword evidence="5 8" id="KW-0547">Nucleotide-binding</keyword>
<dbReference type="InterPro" id="IPR014729">
    <property type="entry name" value="Rossmann-like_a/b/a_fold"/>
</dbReference>
<sequence>MRVLKDIEALHSWRRDKQELGFVPTMGALHDGHLQLIKKATQSVDCVLVSIFVNPTQFDQQQDLETYPQSLKEDLALLTDAGVDAVFVPHEHHIYPQGHRFDICENELSRLFCGAHRKGHFTGVLTVVMKLFQLVRPDFAYFGEKDYQQLQLIKAMVRDFFLPVKIIACPTVRNQDGLALSSRNRRLSPEELNLAPMFYQTLIDDDDIESKISRLQALGFRVDYLQVYEDHLLAAVYLGDVRLIDNVPLNKST</sequence>
<name>A0A917CM63_9GAMM</name>